<dbReference type="InterPro" id="IPR025724">
    <property type="entry name" value="GAG-pre-integrase_dom"/>
</dbReference>
<dbReference type="AlphaFoldDB" id="A0AAE1T9Z8"/>
<comment type="caution">
    <text evidence="4">The sequence shown here is derived from an EMBL/GenBank/DDBJ whole genome shotgun (WGS) entry which is preliminary data.</text>
</comment>
<evidence type="ECO:0000259" key="3">
    <source>
        <dbReference type="Pfam" id="PF25597"/>
    </source>
</evidence>
<dbReference type="SUPFAM" id="SSF52058">
    <property type="entry name" value="L domain-like"/>
    <property type="match status" value="1"/>
</dbReference>
<dbReference type="Gene3D" id="3.30.420.10">
    <property type="entry name" value="Ribonuclease H-like superfamily/Ribonuclease H"/>
    <property type="match status" value="1"/>
</dbReference>
<dbReference type="EMBL" id="JACGWL010000016">
    <property type="protein sequence ID" value="KAK4384958.1"/>
    <property type="molecule type" value="Genomic_DNA"/>
</dbReference>
<dbReference type="CDD" id="cd09272">
    <property type="entry name" value="RNase_HI_RT_Ty1"/>
    <property type="match status" value="1"/>
</dbReference>
<evidence type="ECO:0000313" key="4">
    <source>
        <dbReference type="EMBL" id="KAK4384958.1"/>
    </source>
</evidence>
<name>A0AAE1T9Z8_9LAMI</name>
<evidence type="ECO:0000259" key="1">
    <source>
        <dbReference type="Pfam" id="PF07727"/>
    </source>
</evidence>
<dbReference type="InterPro" id="IPR012337">
    <property type="entry name" value="RNaseH-like_sf"/>
</dbReference>
<accession>A0AAE1T9Z8</accession>
<feature type="domain" description="GAG-pre-integrase" evidence="2">
    <location>
        <begin position="296"/>
        <end position="343"/>
    </location>
</feature>
<evidence type="ECO:0000259" key="2">
    <source>
        <dbReference type="Pfam" id="PF13976"/>
    </source>
</evidence>
<dbReference type="SUPFAM" id="SSF53098">
    <property type="entry name" value="Ribonuclease H-like"/>
    <property type="match status" value="1"/>
</dbReference>
<organism evidence="4 5">
    <name type="scientific">Sesamum angolense</name>
    <dbReference type="NCBI Taxonomy" id="2727404"/>
    <lineage>
        <taxon>Eukaryota</taxon>
        <taxon>Viridiplantae</taxon>
        <taxon>Streptophyta</taxon>
        <taxon>Embryophyta</taxon>
        <taxon>Tracheophyta</taxon>
        <taxon>Spermatophyta</taxon>
        <taxon>Magnoliopsida</taxon>
        <taxon>eudicotyledons</taxon>
        <taxon>Gunneridae</taxon>
        <taxon>Pentapetalae</taxon>
        <taxon>asterids</taxon>
        <taxon>lamiids</taxon>
        <taxon>Lamiales</taxon>
        <taxon>Pedaliaceae</taxon>
        <taxon>Sesamum</taxon>
    </lineage>
</organism>
<sequence length="977" mass="109610">MKSLNSLDFSRNHLSGGIPTSICDLDSLGSLDLSYNNLSGRIPQDNHCLTFGGPTYIGNVGLCGPLLNKSCPGDEPIEDPNSTVDAQGEFDDDDDDRIELSKARFWRFFQTREEALRAKMKLGFIDGTTMKPHSTDLFFEQWIRVDSMVTTWILNCISKEIVGSFMYAKSARTLWLDLEERDQATFTRLIQFLMGLSETFDHLRDQLLVMDPVPTVNKAYSMVLRVEKQREVNVDYTNTMDNAAMQVPKQEALLQELDLQTKSVIAIGKLYKNLYILDKSSFSLSTKKSFTAQYKSCANFISCNNVLWHRRLGHPSLSVLKHVPDVKSIDTSTTCMVCPLAKQSRLPFSTCEIHSKNPFELIHVDLWGPYKTPTLDGCNYFLTVVDDFSRATWTFLLRYKTQKFDARAHKCVFLGYSQTHKAYKVLNLDTNLSFFSRDVNFHEDIFPFHSVSTSGAPKSVSLLPLYSADSYDDITPPTSTPAINPTVPSTPPTSTPAINPTVPSTPELPTATDTITHSPQFPSNSRSVPVYVPPPRRSLRTVQKPAWLDDYVCQCASNSNHTCLPSNYTSTHMLFVALLSSIQEPRSYLEASKDARWVDAMNEELTALDKNETWELASLPPGKKAIGCKWVFKVKLHPDGSVHRYKARLVAKGYNQVEGIDYFDSFSPVAKSVTVRVFMAVAVAKGWPLWQLDVNNAFLHGHLDEEVYMVPPEGYTCAVPGRFCRLKRSLYGLKQASRQWNIELTTKLQDFGYVQCPHDHCLFLKITSTCFVGLLVYVDDIILTGNSEDEIASVKSYLHSLFTIKDLGFAKYFLGLELARSTHGLLVTQQKYLTDILSDTNLLGAKPTSTPFPPGLKLTAGDGSLLSDPAPYRRLVGRLLYLGFTRPDISFVVQQLSQFLQHPRSSHWDAALHVLRYLKGTSSLGLFFSSCNSLQPSVFTDASWASCPDSRRSITGFCIFLGSTLVSWKTKKQATVS</sequence>
<dbReference type="PANTHER" id="PTHR11439:SF470">
    <property type="entry name" value="CYSTEINE-RICH RLK (RECEPTOR-LIKE PROTEIN KINASE) 8"/>
    <property type="match status" value="1"/>
</dbReference>
<reference evidence="4" key="1">
    <citation type="submission" date="2020-06" db="EMBL/GenBank/DDBJ databases">
        <authorList>
            <person name="Li T."/>
            <person name="Hu X."/>
            <person name="Zhang T."/>
            <person name="Song X."/>
            <person name="Zhang H."/>
            <person name="Dai N."/>
            <person name="Sheng W."/>
            <person name="Hou X."/>
            <person name="Wei L."/>
        </authorList>
    </citation>
    <scope>NUCLEOTIDE SEQUENCE</scope>
    <source>
        <strain evidence="4">K16</strain>
        <tissue evidence="4">Leaf</tissue>
    </source>
</reference>
<protein>
    <submittedName>
        <fullName evidence="4">Retrovirus-related Pol polyprotein from transposon RE1</fullName>
    </submittedName>
</protein>
<dbReference type="InterPro" id="IPR001611">
    <property type="entry name" value="Leu-rich_rpt"/>
</dbReference>
<evidence type="ECO:0000313" key="5">
    <source>
        <dbReference type="Proteomes" id="UP001289374"/>
    </source>
</evidence>
<dbReference type="InterPro" id="IPR032675">
    <property type="entry name" value="LRR_dom_sf"/>
</dbReference>
<dbReference type="GO" id="GO:0003676">
    <property type="term" value="F:nucleic acid binding"/>
    <property type="evidence" value="ECO:0007669"/>
    <property type="project" value="InterPro"/>
</dbReference>
<gene>
    <name evidence="4" type="ORF">Sango_2619800</name>
</gene>
<dbReference type="InterPro" id="IPR013103">
    <property type="entry name" value="RVT_2"/>
</dbReference>
<dbReference type="InterPro" id="IPR043502">
    <property type="entry name" value="DNA/RNA_pol_sf"/>
</dbReference>
<dbReference type="Pfam" id="PF00560">
    <property type="entry name" value="LRR_1"/>
    <property type="match status" value="2"/>
</dbReference>
<feature type="domain" description="Reverse transcriptase Ty1/copia-type" evidence="1">
    <location>
        <begin position="611"/>
        <end position="852"/>
    </location>
</feature>
<feature type="domain" description="Retroviral polymerase SH3-like" evidence="3">
    <location>
        <begin position="398"/>
        <end position="451"/>
    </location>
</feature>
<dbReference type="Gene3D" id="3.80.10.10">
    <property type="entry name" value="Ribonuclease Inhibitor"/>
    <property type="match status" value="1"/>
</dbReference>
<reference evidence="4" key="2">
    <citation type="journal article" date="2024" name="Plant">
        <title>Genomic evolution and insights into agronomic trait innovations of Sesamum species.</title>
        <authorList>
            <person name="Miao H."/>
            <person name="Wang L."/>
            <person name="Qu L."/>
            <person name="Liu H."/>
            <person name="Sun Y."/>
            <person name="Le M."/>
            <person name="Wang Q."/>
            <person name="Wei S."/>
            <person name="Zheng Y."/>
            <person name="Lin W."/>
            <person name="Duan Y."/>
            <person name="Cao H."/>
            <person name="Xiong S."/>
            <person name="Wang X."/>
            <person name="Wei L."/>
            <person name="Li C."/>
            <person name="Ma Q."/>
            <person name="Ju M."/>
            <person name="Zhao R."/>
            <person name="Li G."/>
            <person name="Mu C."/>
            <person name="Tian Q."/>
            <person name="Mei H."/>
            <person name="Zhang T."/>
            <person name="Gao T."/>
            <person name="Zhang H."/>
        </authorList>
    </citation>
    <scope>NUCLEOTIDE SEQUENCE</scope>
    <source>
        <strain evidence="4">K16</strain>
    </source>
</reference>
<dbReference type="InterPro" id="IPR057670">
    <property type="entry name" value="SH3_retrovirus"/>
</dbReference>
<keyword evidence="5" id="KW-1185">Reference proteome</keyword>
<dbReference type="Pfam" id="PF07727">
    <property type="entry name" value="RVT_2"/>
    <property type="match status" value="1"/>
</dbReference>
<dbReference type="Pfam" id="PF13976">
    <property type="entry name" value="gag_pre-integrs"/>
    <property type="match status" value="1"/>
</dbReference>
<dbReference type="Pfam" id="PF25597">
    <property type="entry name" value="SH3_retrovirus"/>
    <property type="match status" value="1"/>
</dbReference>
<dbReference type="InterPro" id="IPR036397">
    <property type="entry name" value="RNaseH_sf"/>
</dbReference>
<dbReference type="SUPFAM" id="SSF56672">
    <property type="entry name" value="DNA/RNA polymerases"/>
    <property type="match status" value="1"/>
</dbReference>
<dbReference type="PANTHER" id="PTHR11439">
    <property type="entry name" value="GAG-POL-RELATED RETROTRANSPOSON"/>
    <property type="match status" value="1"/>
</dbReference>
<dbReference type="Proteomes" id="UP001289374">
    <property type="component" value="Unassembled WGS sequence"/>
</dbReference>
<proteinExistence type="predicted"/>